<dbReference type="Pfam" id="PF12697">
    <property type="entry name" value="Abhydrolase_6"/>
    <property type="match status" value="1"/>
</dbReference>
<keyword evidence="2" id="KW-0378">Hydrolase</keyword>
<evidence type="ECO:0000313" key="3">
    <source>
        <dbReference type="Proteomes" id="UP000305792"/>
    </source>
</evidence>
<keyword evidence="3" id="KW-1185">Reference proteome</keyword>
<reference evidence="2 3" key="1">
    <citation type="journal article" date="2018" name="Int. J. Syst. Evol. Microbiol.">
        <title>Glycomyces paridis sp. nov., isolated from the medicinal plant Paris polyphylla.</title>
        <authorList>
            <person name="Fang X.M."/>
            <person name="Bai J.L."/>
            <person name="Su J."/>
            <person name="Zhao L.L."/>
            <person name="Liu H.Y."/>
            <person name="Ma B.P."/>
            <person name="Zhang Y.Q."/>
            <person name="Yu L.Y."/>
        </authorList>
    </citation>
    <scope>NUCLEOTIDE SEQUENCE [LARGE SCALE GENOMIC DNA]</scope>
    <source>
        <strain evidence="2 3">CPCC 204357</strain>
    </source>
</reference>
<dbReference type="SUPFAM" id="SSF53474">
    <property type="entry name" value="alpha/beta-Hydrolases"/>
    <property type="match status" value="1"/>
</dbReference>
<dbReference type="InterPro" id="IPR000073">
    <property type="entry name" value="AB_hydrolase_1"/>
</dbReference>
<name>A0A4S8PM12_9ACTN</name>
<dbReference type="Gene3D" id="3.40.50.1820">
    <property type="entry name" value="alpha/beta hydrolase"/>
    <property type="match status" value="1"/>
</dbReference>
<dbReference type="PANTHER" id="PTHR43265:SF1">
    <property type="entry name" value="ESTERASE ESTD"/>
    <property type="match status" value="1"/>
</dbReference>
<dbReference type="AlphaFoldDB" id="A0A4S8PM12"/>
<dbReference type="EMBL" id="STGX01000005">
    <property type="protein sequence ID" value="THV29579.1"/>
    <property type="molecule type" value="Genomic_DNA"/>
</dbReference>
<dbReference type="InterPro" id="IPR029058">
    <property type="entry name" value="AB_hydrolase_fold"/>
</dbReference>
<comment type="caution">
    <text evidence="2">The sequence shown here is derived from an EMBL/GenBank/DDBJ whole genome shotgun (WGS) entry which is preliminary data.</text>
</comment>
<accession>A0A4S8PM12</accession>
<proteinExistence type="predicted"/>
<evidence type="ECO:0000313" key="2">
    <source>
        <dbReference type="EMBL" id="THV29579.1"/>
    </source>
</evidence>
<feature type="domain" description="AB hydrolase-1" evidence="1">
    <location>
        <begin position="36"/>
        <end position="235"/>
    </location>
</feature>
<evidence type="ECO:0000259" key="1">
    <source>
        <dbReference type="Pfam" id="PF12697"/>
    </source>
</evidence>
<dbReference type="PANTHER" id="PTHR43265">
    <property type="entry name" value="ESTERASE ESTD"/>
    <property type="match status" value="1"/>
</dbReference>
<dbReference type="Proteomes" id="UP000305792">
    <property type="component" value="Unassembled WGS sequence"/>
</dbReference>
<organism evidence="2 3">
    <name type="scientific">Glycomyces paridis</name>
    <dbReference type="NCBI Taxonomy" id="2126555"/>
    <lineage>
        <taxon>Bacteria</taxon>
        <taxon>Bacillati</taxon>
        <taxon>Actinomycetota</taxon>
        <taxon>Actinomycetes</taxon>
        <taxon>Glycomycetales</taxon>
        <taxon>Glycomycetaceae</taxon>
        <taxon>Glycomyces</taxon>
    </lineage>
</organism>
<sequence length="257" mass="26886">MLGSFAVESLDIEHRGRTLRGVLHLPAGPAVAAPALVLCHGFGGNRAEFGYTFVRLARRLAAAGVAAYRFDFAGCGESDGDFTELTVSDQVSQVVAVVDALGAHPALDPSRISLLGMSLGGLTASLAAARRPVRSLALWAPAAVAVAMDGPAAKRRADAIAEHGYDDFGGLPIHLPFTEDAAGIDPFADAAPYAGPVLLAIGSEDFVLGPDLLERYRQTYGDRLDLHVFDGVGHGFETVPARERLLGLTEAFTADHG</sequence>
<dbReference type="InterPro" id="IPR053145">
    <property type="entry name" value="AB_hydrolase_Est10"/>
</dbReference>
<gene>
    <name evidence="2" type="ORF">E9998_08760</name>
</gene>
<dbReference type="GO" id="GO:0052689">
    <property type="term" value="F:carboxylic ester hydrolase activity"/>
    <property type="evidence" value="ECO:0007669"/>
    <property type="project" value="TreeGrafter"/>
</dbReference>
<protein>
    <submittedName>
        <fullName evidence="2">Alpha/beta hydrolase</fullName>
    </submittedName>
</protein>